<evidence type="ECO:0000256" key="3">
    <source>
        <dbReference type="ARBA" id="ARBA00022737"/>
    </source>
</evidence>
<dbReference type="InterPro" id="IPR002182">
    <property type="entry name" value="NB-ARC"/>
</dbReference>
<dbReference type="EC" id="3.2.2.6" evidence="1"/>
<evidence type="ECO:0000256" key="4">
    <source>
        <dbReference type="ARBA" id="ARBA00022801"/>
    </source>
</evidence>
<protein>
    <recommendedName>
        <fullName evidence="1">ADP-ribosyl cyclase/cyclic ADP-ribose hydrolase</fullName>
        <ecNumber evidence="1">3.2.2.6</ecNumber>
    </recommendedName>
</protein>
<dbReference type="PANTHER" id="PTHR11017">
    <property type="entry name" value="LEUCINE-RICH REPEAT-CONTAINING PROTEIN"/>
    <property type="match status" value="1"/>
</dbReference>
<proteinExistence type="predicted"/>
<dbReference type="FunFam" id="1.10.8.430:FF:000002">
    <property type="entry name" value="Disease resistance protein (TIR-NBS-LRR class)"/>
    <property type="match status" value="1"/>
</dbReference>
<dbReference type="SMART" id="SM00255">
    <property type="entry name" value="TIR"/>
    <property type="match status" value="1"/>
</dbReference>
<evidence type="ECO:0000259" key="7">
    <source>
        <dbReference type="PROSITE" id="PS50104"/>
    </source>
</evidence>
<name>A0A8B8JW55_ABRPR</name>
<dbReference type="InterPro" id="IPR035897">
    <property type="entry name" value="Toll_tir_struct_dom_sf"/>
</dbReference>
<evidence type="ECO:0000313" key="8">
    <source>
        <dbReference type="Proteomes" id="UP000694853"/>
    </source>
</evidence>
<dbReference type="GO" id="GO:0006952">
    <property type="term" value="P:defense response"/>
    <property type="evidence" value="ECO:0007669"/>
    <property type="project" value="InterPro"/>
</dbReference>
<dbReference type="RefSeq" id="XP_027334853.1">
    <property type="nucleotide sequence ID" value="XM_027479052.1"/>
</dbReference>
<dbReference type="PRINTS" id="PR00364">
    <property type="entry name" value="DISEASERSIST"/>
</dbReference>
<keyword evidence="2" id="KW-0433">Leucine-rich repeat</keyword>
<dbReference type="FunFam" id="3.40.50.10140:FF:000007">
    <property type="entry name" value="Disease resistance protein (TIR-NBS-LRR class)"/>
    <property type="match status" value="1"/>
</dbReference>
<dbReference type="OrthoDB" id="1434263at2759"/>
<evidence type="ECO:0000256" key="1">
    <source>
        <dbReference type="ARBA" id="ARBA00011982"/>
    </source>
</evidence>
<dbReference type="GO" id="GO:0061809">
    <property type="term" value="F:NAD+ nucleosidase activity, cyclic ADP-ribose generating"/>
    <property type="evidence" value="ECO:0007669"/>
    <property type="project" value="UniProtKB-EC"/>
</dbReference>
<dbReference type="GO" id="GO:0043531">
    <property type="term" value="F:ADP binding"/>
    <property type="evidence" value="ECO:0007669"/>
    <property type="project" value="InterPro"/>
</dbReference>
<dbReference type="InterPro" id="IPR000157">
    <property type="entry name" value="TIR_dom"/>
</dbReference>
<evidence type="ECO:0000256" key="2">
    <source>
        <dbReference type="ARBA" id="ARBA00022614"/>
    </source>
</evidence>
<dbReference type="Pfam" id="PF00931">
    <property type="entry name" value="NB-ARC"/>
    <property type="match status" value="1"/>
</dbReference>
<evidence type="ECO:0000313" key="9">
    <source>
        <dbReference type="RefSeq" id="XP_027334853.1"/>
    </source>
</evidence>
<dbReference type="InterPro" id="IPR042197">
    <property type="entry name" value="Apaf_helical"/>
</dbReference>
<keyword evidence="8" id="KW-1185">Reference proteome</keyword>
<dbReference type="InterPro" id="IPR044974">
    <property type="entry name" value="Disease_R_plants"/>
</dbReference>
<dbReference type="GO" id="GO:0007165">
    <property type="term" value="P:signal transduction"/>
    <property type="evidence" value="ECO:0007669"/>
    <property type="project" value="InterPro"/>
</dbReference>
<dbReference type="Gene3D" id="3.80.10.10">
    <property type="entry name" value="Ribonuclease Inhibitor"/>
    <property type="match status" value="1"/>
</dbReference>
<dbReference type="PANTHER" id="PTHR11017:SF560">
    <property type="entry name" value="RESISTANCE PROTEIN (TIR-NBS-LRR CLASS), PUTATIVE-RELATED"/>
    <property type="match status" value="1"/>
</dbReference>
<dbReference type="AlphaFoldDB" id="A0A8B8JW55"/>
<dbReference type="GeneID" id="113849275"/>
<dbReference type="Gene3D" id="1.10.8.430">
    <property type="entry name" value="Helical domain of apoptotic protease-activating factors"/>
    <property type="match status" value="1"/>
</dbReference>
<dbReference type="SUPFAM" id="SSF52058">
    <property type="entry name" value="L domain-like"/>
    <property type="match status" value="1"/>
</dbReference>
<reference evidence="9" key="2">
    <citation type="submission" date="2025-08" db="UniProtKB">
        <authorList>
            <consortium name="RefSeq"/>
        </authorList>
    </citation>
    <scope>IDENTIFICATION</scope>
    <source>
        <tissue evidence="9">Young leaves</tissue>
    </source>
</reference>
<gene>
    <name evidence="9" type="primary">LOC113849275</name>
</gene>
<keyword evidence="5" id="KW-0520">NAD</keyword>
<dbReference type="InterPro" id="IPR032675">
    <property type="entry name" value="LRR_dom_sf"/>
</dbReference>
<dbReference type="SUPFAM" id="SSF52200">
    <property type="entry name" value="Toll/Interleukin receptor TIR domain"/>
    <property type="match status" value="1"/>
</dbReference>
<dbReference type="KEGG" id="aprc:113849275"/>
<reference evidence="8" key="1">
    <citation type="journal article" date="2019" name="Toxins">
        <title>Detection of Abrin-Like and Prepropulchellin-Like Toxin Genes and Transcripts Using Whole Genome Sequencing and Full-Length Transcript Sequencing of Abrus precatorius.</title>
        <authorList>
            <person name="Hovde B.T."/>
            <person name="Daligault H.E."/>
            <person name="Hanschen E.R."/>
            <person name="Kunde Y.A."/>
            <person name="Johnson M.B."/>
            <person name="Starkenburg S.R."/>
            <person name="Johnson S.L."/>
        </authorList>
    </citation>
    <scope>NUCLEOTIDE SEQUENCE [LARGE SCALE GENOMIC DNA]</scope>
</reference>
<accession>A0A8B8JW55</accession>
<comment type="catalytic activity">
    <reaction evidence="6">
        <text>NAD(+) + H2O = ADP-D-ribose + nicotinamide + H(+)</text>
        <dbReference type="Rhea" id="RHEA:16301"/>
        <dbReference type="ChEBI" id="CHEBI:15377"/>
        <dbReference type="ChEBI" id="CHEBI:15378"/>
        <dbReference type="ChEBI" id="CHEBI:17154"/>
        <dbReference type="ChEBI" id="CHEBI:57540"/>
        <dbReference type="ChEBI" id="CHEBI:57967"/>
        <dbReference type="EC" id="3.2.2.6"/>
    </reaction>
    <physiologicalReaction direction="left-to-right" evidence="6">
        <dbReference type="Rhea" id="RHEA:16302"/>
    </physiologicalReaction>
</comment>
<feature type="domain" description="TIR" evidence="7">
    <location>
        <begin position="10"/>
        <end position="180"/>
    </location>
</feature>
<keyword evidence="4" id="KW-0378">Hydrolase</keyword>
<dbReference type="Proteomes" id="UP000694853">
    <property type="component" value="Unplaced"/>
</dbReference>
<dbReference type="PROSITE" id="PS50104">
    <property type="entry name" value="TIR"/>
    <property type="match status" value="1"/>
</dbReference>
<dbReference type="InterPro" id="IPR058192">
    <property type="entry name" value="WHD_ROQ1-like"/>
</dbReference>
<dbReference type="InterPro" id="IPR027417">
    <property type="entry name" value="P-loop_NTPase"/>
</dbReference>
<dbReference type="Gene3D" id="3.40.50.10140">
    <property type="entry name" value="Toll/interleukin-1 receptor homology (TIR) domain"/>
    <property type="match status" value="1"/>
</dbReference>
<organism evidence="8 9">
    <name type="scientific">Abrus precatorius</name>
    <name type="common">Indian licorice</name>
    <name type="synonym">Glycine abrus</name>
    <dbReference type="NCBI Taxonomy" id="3816"/>
    <lineage>
        <taxon>Eukaryota</taxon>
        <taxon>Viridiplantae</taxon>
        <taxon>Streptophyta</taxon>
        <taxon>Embryophyta</taxon>
        <taxon>Tracheophyta</taxon>
        <taxon>Spermatophyta</taxon>
        <taxon>Magnoliopsida</taxon>
        <taxon>eudicotyledons</taxon>
        <taxon>Gunneridae</taxon>
        <taxon>Pentapetalae</taxon>
        <taxon>rosids</taxon>
        <taxon>fabids</taxon>
        <taxon>Fabales</taxon>
        <taxon>Fabaceae</taxon>
        <taxon>Papilionoideae</taxon>
        <taxon>50 kb inversion clade</taxon>
        <taxon>NPAAA clade</taxon>
        <taxon>indigoferoid/millettioid clade</taxon>
        <taxon>Abreae</taxon>
        <taxon>Abrus</taxon>
    </lineage>
</organism>
<dbReference type="Pfam" id="PF23282">
    <property type="entry name" value="WHD_ROQ1"/>
    <property type="match status" value="1"/>
</dbReference>
<dbReference type="SUPFAM" id="SSF52540">
    <property type="entry name" value="P-loop containing nucleoside triphosphate hydrolases"/>
    <property type="match status" value="1"/>
</dbReference>
<keyword evidence="3" id="KW-0677">Repeat</keyword>
<sequence length="1026" mass="116677">MVSSKSKRQWKYDVFINFRGEDTRKCFVSHLYAALANAGVNTFLDDEELRKGTNLGAGLRQAIEGSQIALVVFSKNYASSGWCLIELDKIIQCRRSFGQVVVPIFYDVEPSDVRNVKGAFGEALETLARKRGKDRESFKELPQWKRALNKAAHLSGWDVKSFSNEATAVNKIVNGVLTKLDETFLSITQFPVGLESRVEEVIGFIQNQSSEVCTVGIWGMGGLGKTTVAKAIFNQIYRNFEHRSFIEDIREVCEKDSRGLIRLQEQLYSNVLKIKAKKIPSIASGTNLIEKKLRGERALIVLDDISKSQQIEALCGKRKWMGLGSVLIVTTRDVRILNLLEVDHIYEMKEMDENESLMLFSWHAFRETSPHEDFSELSRNVVAYCGGLPLALEVLGCHLFKRIEEEWKSVLSKLEKIPNDQIQEKLRISYDGLDDMEKKIFLDICCFFIGKDRAYVTDILNGCELHPGIGITTLMERSLIKVEKHNKLGMHDLLRNMGREIIRQSSPQEPEKRSRLWAHEDVCDVLAEHTGTKAIEGLALKSQTTSRLCFNTQAFENMKKLRLLQLDHIQLVGDYGSFPKQLRLVYWQRFPLEHIPNDFYQRNVVAMDLKYSNVKLVWKEPQLLDKLKILNLSHSKYLTHTPEFSNLPNLVKLILKDCSSLSKVHESIGDLSNLVLINFKNCTSLSNLPRRIYKLKSVKTLILSGCSKIDKLEEEIVQMESLTTLMAKDTAIKEVPHSIVGSKSIGYVSLCGYEGLSRDVFPSLIWSWMSPTMNSLGHIHPFSGMSSYITSLDLQNNNLCALALLLKRFSNLRCVWVQCGSEVELTQELRTILDILYDVNFTKLETATHASQVSDLSLKSLLIGMGSYDKFINYFTKSISQELTINRFADHILPGDNYPYWLTHTGEGHSVYFKVPNVGDCDLKGMTLCIIYSSTLKYVIAEFRTSVLIINYTKCTIHICKQDPTISFNDEDWKVIARNLAPGNKVEIIVDAEPGFMIKKIAVYLLYGESIDVRSHPSPKLKKMRL</sequence>
<dbReference type="Gene3D" id="3.40.50.300">
    <property type="entry name" value="P-loop containing nucleotide triphosphate hydrolases"/>
    <property type="match status" value="1"/>
</dbReference>
<dbReference type="Pfam" id="PF01582">
    <property type="entry name" value="TIR"/>
    <property type="match status" value="1"/>
</dbReference>
<evidence type="ECO:0000256" key="6">
    <source>
        <dbReference type="ARBA" id="ARBA00047304"/>
    </source>
</evidence>
<evidence type="ECO:0000256" key="5">
    <source>
        <dbReference type="ARBA" id="ARBA00023027"/>
    </source>
</evidence>